<keyword evidence="2" id="KW-1185">Reference proteome</keyword>
<dbReference type="KEGG" id="pbn:PADG_01116"/>
<protein>
    <submittedName>
        <fullName evidence="1">Uncharacterized protein</fullName>
    </submittedName>
</protein>
<reference evidence="1 2" key="1">
    <citation type="journal article" date="2011" name="PLoS Genet.">
        <title>Comparative genomic analysis of human fungal pathogens causing paracoccidioidomycosis.</title>
        <authorList>
            <person name="Desjardins C.A."/>
            <person name="Champion M.D."/>
            <person name="Holder J.W."/>
            <person name="Muszewska A."/>
            <person name="Goldberg J."/>
            <person name="Bailao A.M."/>
            <person name="Brigido M.M."/>
            <person name="Ferreira M.E."/>
            <person name="Garcia A.M."/>
            <person name="Grynberg M."/>
            <person name="Gujja S."/>
            <person name="Heiman D.I."/>
            <person name="Henn M.R."/>
            <person name="Kodira C.D."/>
            <person name="Leon-Narvaez H."/>
            <person name="Longo L.V."/>
            <person name="Ma L.J."/>
            <person name="Malavazi I."/>
            <person name="Matsuo A.L."/>
            <person name="Morais F.V."/>
            <person name="Pereira M."/>
            <person name="Rodriguez-Brito S."/>
            <person name="Sakthikumar S."/>
            <person name="Salem-Izacc S.M."/>
            <person name="Sykes S.M."/>
            <person name="Teixeira M.M."/>
            <person name="Vallejo M.C."/>
            <person name="Walter M.E."/>
            <person name="Yandava C."/>
            <person name="Young S."/>
            <person name="Zeng Q."/>
            <person name="Zucker J."/>
            <person name="Felipe M.S."/>
            <person name="Goldman G.H."/>
            <person name="Haas B.J."/>
            <person name="McEwen J.G."/>
            <person name="Nino-Vega G."/>
            <person name="Puccia R."/>
            <person name="San-Blas G."/>
            <person name="Soares C.M."/>
            <person name="Birren B.W."/>
            <person name="Cuomo C.A."/>
        </authorList>
    </citation>
    <scope>NUCLEOTIDE SEQUENCE [LARGE SCALE GENOMIC DNA]</scope>
    <source>
        <strain evidence="1 2">Pb18</strain>
    </source>
</reference>
<dbReference type="OrthoDB" id="10386173at2759"/>
<dbReference type="EMBL" id="KN275957">
    <property type="protein sequence ID" value="EEH44827.2"/>
    <property type="molecule type" value="Genomic_DNA"/>
</dbReference>
<dbReference type="VEuPathDB" id="FungiDB:PADG_01116"/>
<organism evidence="1 2">
    <name type="scientific">Paracoccidioides brasiliensis (strain Pb18)</name>
    <dbReference type="NCBI Taxonomy" id="502780"/>
    <lineage>
        <taxon>Eukaryota</taxon>
        <taxon>Fungi</taxon>
        <taxon>Dikarya</taxon>
        <taxon>Ascomycota</taxon>
        <taxon>Pezizomycotina</taxon>
        <taxon>Eurotiomycetes</taxon>
        <taxon>Eurotiomycetidae</taxon>
        <taxon>Onygenales</taxon>
        <taxon>Ajellomycetaceae</taxon>
        <taxon>Paracoccidioides</taxon>
    </lineage>
</organism>
<dbReference type="GeneID" id="22580840"/>
<name>C1FZ90_PARBD</name>
<dbReference type="AlphaFoldDB" id="C1FZ90"/>
<sequence length="85" mass="9158">MYSVCATGDLPAVQHWQLVDDLVAKEAHNYHGGYPGPPVHGQRLRCKIRGGNEGSTTSRDLGLLRIAATIHMLECTAICSCGNKP</sequence>
<accession>C1FZ90</accession>
<dbReference type="HOGENOM" id="CLU_182436_0_0_1"/>
<dbReference type="OMA" id="PAVQHWQ"/>
<dbReference type="RefSeq" id="XP_010756128.1">
    <property type="nucleotide sequence ID" value="XM_010757826.1"/>
</dbReference>
<evidence type="ECO:0000313" key="2">
    <source>
        <dbReference type="Proteomes" id="UP000001628"/>
    </source>
</evidence>
<proteinExistence type="predicted"/>
<evidence type="ECO:0000313" key="1">
    <source>
        <dbReference type="EMBL" id="EEH44827.2"/>
    </source>
</evidence>
<dbReference type="Proteomes" id="UP000001628">
    <property type="component" value="Unassembled WGS sequence"/>
</dbReference>
<gene>
    <name evidence="1" type="ORF">PADG_01116</name>
</gene>
<dbReference type="InParanoid" id="C1FZ90"/>